<dbReference type="PROSITE" id="PS51718">
    <property type="entry name" value="G_DYNAMIN_2"/>
    <property type="match status" value="1"/>
</dbReference>
<dbReference type="PROSITE" id="PS51388">
    <property type="entry name" value="GED"/>
    <property type="match status" value="1"/>
</dbReference>
<accession>A0A6A7AEY4</accession>
<dbReference type="Gene3D" id="1.20.120.1240">
    <property type="entry name" value="Dynamin, middle domain"/>
    <property type="match status" value="1"/>
</dbReference>
<dbReference type="InterPro" id="IPR001401">
    <property type="entry name" value="Dynamin_GTPase"/>
</dbReference>
<dbReference type="GO" id="GO:0000266">
    <property type="term" value="P:mitochondrial fission"/>
    <property type="evidence" value="ECO:0007669"/>
    <property type="project" value="TreeGrafter"/>
</dbReference>
<evidence type="ECO:0000313" key="6">
    <source>
        <dbReference type="Proteomes" id="UP000799424"/>
    </source>
</evidence>
<dbReference type="InterPro" id="IPR045063">
    <property type="entry name" value="Dynamin_N"/>
</dbReference>
<dbReference type="GO" id="GO:0005739">
    <property type="term" value="C:mitochondrion"/>
    <property type="evidence" value="ECO:0007669"/>
    <property type="project" value="TreeGrafter"/>
</dbReference>
<dbReference type="GO" id="GO:0003924">
    <property type="term" value="F:GTPase activity"/>
    <property type="evidence" value="ECO:0007669"/>
    <property type="project" value="InterPro"/>
</dbReference>
<dbReference type="EMBL" id="MU006218">
    <property type="protein sequence ID" value="KAF2831259.1"/>
    <property type="molecule type" value="Genomic_DNA"/>
</dbReference>
<reference evidence="5" key="1">
    <citation type="journal article" date="2020" name="Stud. Mycol.">
        <title>101 Dothideomycetes genomes: a test case for predicting lifestyles and emergence of pathogens.</title>
        <authorList>
            <person name="Haridas S."/>
            <person name="Albert R."/>
            <person name="Binder M."/>
            <person name="Bloem J."/>
            <person name="Labutti K."/>
            <person name="Salamov A."/>
            <person name="Andreopoulos B."/>
            <person name="Baker S."/>
            <person name="Barry K."/>
            <person name="Bills G."/>
            <person name="Bluhm B."/>
            <person name="Cannon C."/>
            <person name="Castanera R."/>
            <person name="Culley D."/>
            <person name="Daum C."/>
            <person name="Ezra D."/>
            <person name="Gonzalez J."/>
            <person name="Henrissat B."/>
            <person name="Kuo A."/>
            <person name="Liang C."/>
            <person name="Lipzen A."/>
            <person name="Lutzoni F."/>
            <person name="Magnuson J."/>
            <person name="Mondo S."/>
            <person name="Nolan M."/>
            <person name="Ohm R."/>
            <person name="Pangilinan J."/>
            <person name="Park H.-J."/>
            <person name="Ramirez L."/>
            <person name="Alfaro M."/>
            <person name="Sun H."/>
            <person name="Tritt A."/>
            <person name="Yoshinaga Y."/>
            <person name="Zwiers L.-H."/>
            <person name="Turgeon B."/>
            <person name="Goodwin S."/>
            <person name="Spatafora J."/>
            <person name="Crous P."/>
            <person name="Grigoriev I."/>
        </authorList>
    </citation>
    <scope>NUCLEOTIDE SEQUENCE</scope>
    <source>
        <strain evidence="5">CBS 113818</strain>
    </source>
</reference>
<gene>
    <name evidence="5" type="ORF">CC86DRAFT_431015</name>
</gene>
<evidence type="ECO:0000256" key="1">
    <source>
        <dbReference type="ARBA" id="ARBA00022741"/>
    </source>
</evidence>
<dbReference type="PANTHER" id="PTHR11566:SF21">
    <property type="entry name" value="DYNAMIN RELATED PROTEIN 1, ISOFORM A"/>
    <property type="match status" value="1"/>
</dbReference>
<dbReference type="OrthoDB" id="415706at2759"/>
<sequence length="770" mass="86780">MQPASPFSPLFFEATSQSHIPMMQQPSETDTLDQLQTPEQVLLLDKIDELRSKGLSHHGISLPQLIVCGDQSAGKSSLLEGLTRLRFPTDDNTCTTFATEVVLRRQPDVQISCTITPSKTRSQAECREFAQFERKFSSRDDFLFSVVHNDAKLKMARGLPSKVDDFYDDVLRVKYSGPDIPSLTVVDLPGMIVEKLSGGNGAERVEELVTSYMSNDKSIILAVVQAINDPDNQQVFKFLKTYDPTRSRTLGVITKPDAIHRGSNKEKKLISLVRNEEYRLTHGWHAVRNRDFTTKDETDDERDETERQFFATGSWAALPRGDVGIAALRAKLSHVLLQHIGLELPSIVTAVQGAITVTETSLKALGHARETDKEQRAYLTGHAERFQALTHDALRGIYSNRFFALSYANEQTAVRLRTAIQNLNIAFAFVMYQKGHTWDFSTQRSSEGDSALFASVSNHAVQTYESWFEDPVWISRAEFLEQHVGGYVQQSRPSGLPSIVNPWVIGEVFRDQSRRWHEIAKHHLQQVFQAVQDYVEEALGSLVDPSTCNLLMLKQIQPALDERWSNVEAKLEELLIPYTEQDPITYDPGFIRDLEEMRATRYTAKVGIEANDTKHSFPIASSNSTQRLLTESLDDFTNSEILDLMQTYYKASSAISIFINNVAVLAIENCLIKDLAAIFSPTLTANMDDEQLHAIAAESEEIRCGRLSLQHKLEVLSSGKQILHEHMGECDEQSNTMAWSNLFSQQGYRSLGRRGLFNLRLGLDQRGRTL</sequence>
<dbReference type="InterPro" id="IPR020850">
    <property type="entry name" value="GED_dom"/>
</dbReference>
<evidence type="ECO:0000259" key="3">
    <source>
        <dbReference type="PROSITE" id="PS51388"/>
    </source>
</evidence>
<dbReference type="GO" id="GO:0008017">
    <property type="term" value="F:microtubule binding"/>
    <property type="evidence" value="ECO:0007669"/>
    <property type="project" value="TreeGrafter"/>
</dbReference>
<dbReference type="PANTHER" id="PTHR11566">
    <property type="entry name" value="DYNAMIN"/>
    <property type="match status" value="1"/>
</dbReference>
<dbReference type="FunFam" id="3.40.50.300:FF:001425">
    <property type="entry name" value="Dynamin GTPase, putative"/>
    <property type="match status" value="1"/>
</dbReference>
<dbReference type="GO" id="GO:0048312">
    <property type="term" value="P:intracellular distribution of mitochondria"/>
    <property type="evidence" value="ECO:0007669"/>
    <property type="project" value="TreeGrafter"/>
</dbReference>
<evidence type="ECO:0000259" key="4">
    <source>
        <dbReference type="PROSITE" id="PS51718"/>
    </source>
</evidence>
<dbReference type="GO" id="GO:0005525">
    <property type="term" value="F:GTP binding"/>
    <property type="evidence" value="ECO:0007669"/>
    <property type="project" value="InterPro"/>
</dbReference>
<organism evidence="5 6">
    <name type="scientific">Ophiobolus disseminans</name>
    <dbReference type="NCBI Taxonomy" id="1469910"/>
    <lineage>
        <taxon>Eukaryota</taxon>
        <taxon>Fungi</taxon>
        <taxon>Dikarya</taxon>
        <taxon>Ascomycota</taxon>
        <taxon>Pezizomycotina</taxon>
        <taxon>Dothideomycetes</taxon>
        <taxon>Pleosporomycetidae</taxon>
        <taxon>Pleosporales</taxon>
        <taxon>Pleosporineae</taxon>
        <taxon>Phaeosphaeriaceae</taxon>
        <taxon>Ophiobolus</taxon>
    </lineage>
</organism>
<keyword evidence="5" id="KW-0378">Hydrolase</keyword>
<dbReference type="GO" id="GO:0006897">
    <property type="term" value="P:endocytosis"/>
    <property type="evidence" value="ECO:0007669"/>
    <property type="project" value="TreeGrafter"/>
</dbReference>
<dbReference type="InterPro" id="IPR000375">
    <property type="entry name" value="Dynamin_stalk"/>
</dbReference>
<keyword evidence="6" id="KW-1185">Reference proteome</keyword>
<dbReference type="SMART" id="SM00053">
    <property type="entry name" value="DYNc"/>
    <property type="match status" value="1"/>
</dbReference>
<protein>
    <submittedName>
        <fullName evidence="5">P-loop containing nucleoside triphosphate hydrolase protein</fullName>
    </submittedName>
</protein>
<feature type="domain" description="GED" evidence="3">
    <location>
        <begin position="638"/>
        <end position="731"/>
    </location>
</feature>
<dbReference type="AlphaFoldDB" id="A0A6A7AEY4"/>
<dbReference type="Gene3D" id="3.40.50.300">
    <property type="entry name" value="P-loop containing nucleotide triphosphate hydrolases"/>
    <property type="match status" value="1"/>
</dbReference>
<evidence type="ECO:0000313" key="5">
    <source>
        <dbReference type="EMBL" id="KAF2831259.1"/>
    </source>
</evidence>
<proteinExistence type="predicted"/>
<dbReference type="InterPro" id="IPR027417">
    <property type="entry name" value="P-loop_NTPase"/>
</dbReference>
<keyword evidence="1" id="KW-0547">Nucleotide-binding</keyword>
<dbReference type="PRINTS" id="PR00195">
    <property type="entry name" value="DYNAMIN"/>
</dbReference>
<dbReference type="InterPro" id="IPR022812">
    <property type="entry name" value="Dynamin"/>
</dbReference>
<name>A0A6A7AEY4_9PLEO</name>
<keyword evidence="2" id="KW-0342">GTP-binding</keyword>
<dbReference type="GO" id="GO:0005874">
    <property type="term" value="C:microtubule"/>
    <property type="evidence" value="ECO:0007669"/>
    <property type="project" value="TreeGrafter"/>
</dbReference>
<dbReference type="InterPro" id="IPR030381">
    <property type="entry name" value="G_DYNAMIN_dom"/>
</dbReference>
<dbReference type="Pfam" id="PF01031">
    <property type="entry name" value="Dynamin_M"/>
    <property type="match status" value="1"/>
</dbReference>
<dbReference type="Pfam" id="PF00350">
    <property type="entry name" value="Dynamin_N"/>
    <property type="match status" value="1"/>
</dbReference>
<dbReference type="SUPFAM" id="SSF52540">
    <property type="entry name" value="P-loop containing nucleoside triphosphate hydrolases"/>
    <property type="match status" value="1"/>
</dbReference>
<evidence type="ECO:0000256" key="2">
    <source>
        <dbReference type="ARBA" id="ARBA00023134"/>
    </source>
</evidence>
<dbReference type="CDD" id="cd08771">
    <property type="entry name" value="DLP_1"/>
    <property type="match status" value="1"/>
</dbReference>
<dbReference type="GO" id="GO:0016559">
    <property type="term" value="P:peroxisome fission"/>
    <property type="evidence" value="ECO:0007669"/>
    <property type="project" value="TreeGrafter"/>
</dbReference>
<feature type="domain" description="Dynamin-type G" evidence="4">
    <location>
        <begin position="59"/>
        <end position="345"/>
    </location>
</feature>
<dbReference type="Proteomes" id="UP000799424">
    <property type="component" value="Unassembled WGS sequence"/>
</dbReference>
<dbReference type="GO" id="GO:0016020">
    <property type="term" value="C:membrane"/>
    <property type="evidence" value="ECO:0007669"/>
    <property type="project" value="TreeGrafter"/>
</dbReference>